<dbReference type="HAMAP" id="MF_01963">
    <property type="entry name" value="MTAP"/>
    <property type="match status" value="1"/>
</dbReference>
<dbReference type="Pfam" id="PF01048">
    <property type="entry name" value="PNP_UDP_1"/>
    <property type="match status" value="1"/>
</dbReference>
<comment type="catalytic activity">
    <reaction evidence="3">
        <text>a purine D-ribonucleoside + phosphate = a purine nucleobase + alpha-D-ribose 1-phosphate</text>
        <dbReference type="Rhea" id="RHEA:19805"/>
        <dbReference type="ChEBI" id="CHEBI:26386"/>
        <dbReference type="ChEBI" id="CHEBI:43474"/>
        <dbReference type="ChEBI" id="CHEBI:57720"/>
        <dbReference type="ChEBI" id="CHEBI:142355"/>
        <dbReference type="EC" id="2.4.2.1"/>
    </reaction>
</comment>
<dbReference type="Proteomes" id="UP000515733">
    <property type="component" value="Chromosome"/>
</dbReference>
<dbReference type="NCBIfam" id="NF006599">
    <property type="entry name" value="PRK09136.1"/>
    <property type="match status" value="1"/>
</dbReference>
<evidence type="ECO:0000256" key="1">
    <source>
        <dbReference type="ARBA" id="ARBA00022676"/>
    </source>
</evidence>
<dbReference type="GO" id="GO:0005829">
    <property type="term" value="C:cytosol"/>
    <property type="evidence" value="ECO:0007669"/>
    <property type="project" value="TreeGrafter"/>
</dbReference>
<dbReference type="OrthoDB" id="1523230at2"/>
<sequence length="251" mass="26788">MLAIIGGSGLTQLANLDVSRREVVRTPFGDPSGALTFGSIGGQSVVFLARHGYGHTIPPHLVNYRANIWALIKEAKASRIVSVASVGSIRRDLTPGSLVIPHQILDYTWGRSSTFFEGGANQVVHVDFTHPYDEALRAELLRAAEAMGEPISEGAVYATTQGPRLETAAEVDRLERDGADIVGMTGMPEAVLARELEVPYAALCVVANWGAGRADSSDGIHFESIEAILQAAMSRTRRVISALCSDESCAT</sequence>
<evidence type="ECO:0000313" key="5">
    <source>
        <dbReference type="EMBL" id="CAB1368180.1"/>
    </source>
</evidence>
<reference evidence="5 6" key="1">
    <citation type="submission" date="2020-03" db="EMBL/GenBank/DDBJ databases">
        <authorList>
            <consortium name="Genoscope - CEA"/>
            <person name="William W."/>
        </authorList>
    </citation>
    <scope>NUCLEOTIDE SEQUENCE [LARGE SCALE GENOMIC DNA]</scope>
    <source>
        <strain evidence="6">DSM 16959</strain>
    </source>
</reference>
<keyword evidence="1 3" id="KW-0328">Glycosyltransferase</keyword>
<evidence type="ECO:0000313" key="6">
    <source>
        <dbReference type="Proteomes" id="UP000515733"/>
    </source>
</evidence>
<comment type="miscellaneous">
    <text evidence="3">Although this enzyme belongs to the family of MTA phosphorylases based on sequence homology, it lacks several conserved amino acids in the substrate binding pocket that confer specificity towards MTA.</text>
</comment>
<keyword evidence="2 3" id="KW-0808">Transferase</keyword>
<dbReference type="InterPro" id="IPR035994">
    <property type="entry name" value="Nucleoside_phosphorylase_sf"/>
</dbReference>
<dbReference type="SUPFAM" id="SSF53167">
    <property type="entry name" value="Purine and uridine phosphorylases"/>
    <property type="match status" value="1"/>
</dbReference>
<comment type="subunit">
    <text evidence="3">Homohexamer. Dimer of a homotrimer.</text>
</comment>
<accession>A0A6S6XTS6</accession>
<feature type="site" description="Important for substrate specificity" evidence="3">
    <location>
        <position position="222"/>
    </location>
</feature>
<feature type="binding site" evidence="3">
    <location>
        <position position="185"/>
    </location>
    <ligand>
        <name>phosphate</name>
        <dbReference type="ChEBI" id="CHEBI:43474"/>
    </ligand>
</feature>
<feature type="binding site" evidence="3">
    <location>
        <begin position="50"/>
        <end position="51"/>
    </location>
    <ligand>
        <name>phosphate</name>
        <dbReference type="ChEBI" id="CHEBI:43474"/>
    </ligand>
</feature>
<feature type="site" description="Important for substrate specificity" evidence="3">
    <location>
        <position position="166"/>
    </location>
</feature>
<evidence type="ECO:0000259" key="4">
    <source>
        <dbReference type="Pfam" id="PF01048"/>
    </source>
</evidence>
<name>A0A6S6XTS6_9PROT</name>
<comment type="caution">
    <text evidence="3">Lacks conserved residue(s) required for the propagation of feature annotation.</text>
</comment>
<comment type="function">
    <text evidence="3">Purine nucleoside phosphorylase involved in purine salvage.</text>
</comment>
<dbReference type="CDD" id="cd09010">
    <property type="entry name" value="MTAP_SsMTAPII_like_MTIP"/>
    <property type="match status" value="1"/>
</dbReference>
<dbReference type="EMBL" id="LR778301">
    <property type="protein sequence ID" value="CAB1368180.1"/>
    <property type="molecule type" value="Genomic_DNA"/>
</dbReference>
<dbReference type="GO" id="GO:0017061">
    <property type="term" value="F:S-methyl-5-thioadenosine phosphorylase activity"/>
    <property type="evidence" value="ECO:0007669"/>
    <property type="project" value="InterPro"/>
</dbReference>
<feature type="binding site" evidence="3">
    <location>
        <position position="8"/>
    </location>
    <ligand>
        <name>phosphate</name>
        <dbReference type="ChEBI" id="CHEBI:43474"/>
    </ligand>
</feature>
<evidence type="ECO:0000256" key="2">
    <source>
        <dbReference type="ARBA" id="ARBA00022679"/>
    </source>
</evidence>
<dbReference type="PANTHER" id="PTHR42679">
    <property type="entry name" value="S-METHYL-5'-THIOADENOSINE PHOSPHORYLASE"/>
    <property type="match status" value="1"/>
</dbReference>
<feature type="domain" description="Nucleoside phosphorylase" evidence="4">
    <location>
        <begin position="2"/>
        <end position="243"/>
    </location>
</feature>
<dbReference type="PANTHER" id="PTHR42679:SF2">
    <property type="entry name" value="S-METHYL-5'-THIOADENOSINE PHOSPHORYLASE"/>
    <property type="match status" value="1"/>
</dbReference>
<gene>
    <name evidence="5" type="ORF">DENOEST_1015</name>
</gene>
<proteinExistence type="inferred from homology"/>
<organism evidence="5 6">
    <name type="scientific">Denitratisoma oestradiolicum</name>
    <dbReference type="NCBI Taxonomy" id="311182"/>
    <lineage>
        <taxon>Bacteria</taxon>
        <taxon>Pseudomonadati</taxon>
        <taxon>Pseudomonadota</taxon>
        <taxon>Betaproteobacteria</taxon>
        <taxon>Nitrosomonadales</taxon>
        <taxon>Sterolibacteriaceae</taxon>
        <taxon>Denitratisoma</taxon>
    </lineage>
</organism>
<feature type="binding site" evidence="3">
    <location>
        <position position="184"/>
    </location>
    <ligand>
        <name>substrate</name>
    </ligand>
</feature>
<dbReference type="UniPathway" id="UPA00606"/>
<comment type="pathway">
    <text evidence="3">Purine metabolism; purine nucleoside salvage.</text>
</comment>
<keyword evidence="3" id="KW-0660">Purine salvage</keyword>
<dbReference type="InterPro" id="IPR000845">
    <property type="entry name" value="Nucleoside_phosphorylase_d"/>
</dbReference>
<evidence type="ECO:0000256" key="3">
    <source>
        <dbReference type="HAMAP-Rule" id="MF_01963"/>
    </source>
</evidence>
<protein>
    <recommendedName>
        <fullName evidence="3">Purine nucleoside phosphorylase</fullName>
        <shortName evidence="3">PNP</shortName>
        <ecNumber evidence="3">2.4.2.1</ecNumber>
    </recommendedName>
</protein>
<dbReference type="GO" id="GO:0019509">
    <property type="term" value="P:L-methionine salvage from methylthioadenosine"/>
    <property type="evidence" value="ECO:0007669"/>
    <property type="project" value="TreeGrafter"/>
</dbReference>
<keyword evidence="6" id="KW-1185">Reference proteome</keyword>
<dbReference type="EC" id="2.4.2.1" evidence="3"/>
<dbReference type="AlphaFoldDB" id="A0A6S6XTS6"/>
<dbReference type="InterPro" id="IPR010044">
    <property type="entry name" value="MTAP"/>
</dbReference>
<dbReference type="GO" id="GO:0006166">
    <property type="term" value="P:purine ribonucleoside salvage"/>
    <property type="evidence" value="ECO:0007669"/>
    <property type="project" value="UniProtKB-UniRule"/>
</dbReference>
<dbReference type="KEGG" id="doe:DENOEST_1015"/>
<comment type="similarity">
    <text evidence="3">Belongs to the PNP/MTAP phosphorylase family. MTAP subfamily.</text>
</comment>
<dbReference type="RefSeq" id="WP_145772079.1">
    <property type="nucleotide sequence ID" value="NZ_LR778301.1"/>
</dbReference>
<dbReference type="Gene3D" id="3.40.50.1580">
    <property type="entry name" value="Nucleoside phosphorylase domain"/>
    <property type="match status" value="1"/>
</dbReference>